<feature type="compositionally biased region" description="Basic and acidic residues" evidence="1">
    <location>
        <begin position="367"/>
        <end position="376"/>
    </location>
</feature>
<comment type="caution">
    <text evidence="2">The sequence shown here is derived from an EMBL/GenBank/DDBJ whole genome shotgun (WGS) entry which is preliminary data.</text>
</comment>
<evidence type="ECO:0000256" key="1">
    <source>
        <dbReference type="SAM" id="MobiDB-lite"/>
    </source>
</evidence>
<feature type="region of interest" description="Disordered" evidence="1">
    <location>
        <begin position="299"/>
        <end position="331"/>
    </location>
</feature>
<keyword evidence="3" id="KW-1185">Reference proteome</keyword>
<evidence type="ECO:0000313" key="2">
    <source>
        <dbReference type="EMBL" id="KAK5168604.1"/>
    </source>
</evidence>
<dbReference type="GeneID" id="89927253"/>
<organism evidence="2 3">
    <name type="scientific">Saxophila tyrrhenica</name>
    <dbReference type="NCBI Taxonomy" id="1690608"/>
    <lineage>
        <taxon>Eukaryota</taxon>
        <taxon>Fungi</taxon>
        <taxon>Dikarya</taxon>
        <taxon>Ascomycota</taxon>
        <taxon>Pezizomycotina</taxon>
        <taxon>Dothideomycetes</taxon>
        <taxon>Dothideomycetidae</taxon>
        <taxon>Mycosphaerellales</taxon>
        <taxon>Extremaceae</taxon>
        <taxon>Saxophila</taxon>
    </lineage>
</organism>
<dbReference type="Proteomes" id="UP001337655">
    <property type="component" value="Unassembled WGS sequence"/>
</dbReference>
<feature type="region of interest" description="Disordered" evidence="1">
    <location>
        <begin position="146"/>
        <end position="192"/>
    </location>
</feature>
<dbReference type="AlphaFoldDB" id="A0AAV9P9H2"/>
<feature type="region of interest" description="Disordered" evidence="1">
    <location>
        <begin position="98"/>
        <end position="133"/>
    </location>
</feature>
<reference evidence="2 3" key="1">
    <citation type="submission" date="2023-08" db="EMBL/GenBank/DDBJ databases">
        <title>Black Yeasts Isolated from many extreme environments.</title>
        <authorList>
            <person name="Coleine C."/>
            <person name="Stajich J.E."/>
            <person name="Selbmann L."/>
        </authorList>
    </citation>
    <scope>NUCLEOTIDE SEQUENCE [LARGE SCALE GENOMIC DNA]</scope>
    <source>
        <strain evidence="2 3">CCFEE 5935</strain>
    </source>
</reference>
<feature type="compositionally biased region" description="Low complexity" evidence="1">
    <location>
        <begin position="303"/>
        <end position="321"/>
    </location>
</feature>
<proteinExistence type="predicted"/>
<gene>
    <name evidence="2" type="ORF">LTR77_005913</name>
</gene>
<feature type="compositionally biased region" description="Pro residues" evidence="1">
    <location>
        <begin position="173"/>
        <end position="185"/>
    </location>
</feature>
<feature type="compositionally biased region" description="Polar residues" evidence="1">
    <location>
        <begin position="158"/>
        <end position="169"/>
    </location>
</feature>
<accession>A0AAV9P9H2</accession>
<feature type="region of interest" description="Disordered" evidence="1">
    <location>
        <begin position="356"/>
        <end position="376"/>
    </location>
</feature>
<dbReference type="RefSeq" id="XP_064658070.1">
    <property type="nucleotide sequence ID" value="XM_064803155.1"/>
</dbReference>
<evidence type="ECO:0000313" key="3">
    <source>
        <dbReference type="Proteomes" id="UP001337655"/>
    </source>
</evidence>
<dbReference type="EMBL" id="JAVRRT010000009">
    <property type="protein sequence ID" value="KAK5168604.1"/>
    <property type="molecule type" value="Genomic_DNA"/>
</dbReference>
<feature type="compositionally biased region" description="Polar residues" evidence="1">
    <location>
        <begin position="356"/>
        <end position="365"/>
    </location>
</feature>
<sequence>MAPIVEATSLQAVNEVAANPPLHANASISPATEPLVLYIARVPGSRDVFLTPMKPREKVVTAEDVQSSLYYVHDYEQPEPSPRPSSVNSNASQLPTLAELPKKVPPPLPKRRAVPASPPDRTSGPPYPTEESMPMVQAMPTSLEVNAQRVSRKPVHSKGTNTNGVNSHHSLPVLPPRPLPTPPEEPPYEEPSLRADNLRLLRRSSHLDEHQNPFQRDYNSHPETIKQLKLESRQEPGSLTLIRRSPGSSEQWNVASIYDPPVLEVSSSTFLVPAGKRRTKKGGTPLFLDITNPGYSHFVSNNSATQSRTSISSSASSDSASEPAPEGTFRRRLFMPGSRFAEHSYTSNHRKFASFSNASEDSSIRPTMREERHSVDFSAVGDRRSKGYSFTTPWDGSCEFVTTATGKSLKCRHRIGNAVVEVSELRFNLPASSRDAPAPLASKPSSYFHRHRHLRSSDDGDDDDFDGGSSIMITEDGRIDLSLGQERAGGGFGGKQAKLGKLIVQPEGVKMLDLLVAANVGLWWRAWERA</sequence>
<protein>
    <submittedName>
        <fullName evidence="2">Uncharacterized protein</fullName>
    </submittedName>
</protein>
<name>A0AAV9P9H2_9PEZI</name>